<evidence type="ECO:0000259" key="2">
    <source>
        <dbReference type="SMART" id="SM00943"/>
    </source>
</evidence>
<dbReference type="SMART" id="SM00943">
    <property type="entry name" value="Prim-Pol"/>
    <property type="match status" value="1"/>
</dbReference>
<dbReference type="Pfam" id="PF09250">
    <property type="entry name" value="Prim-Pol"/>
    <property type="match status" value="1"/>
</dbReference>
<keyword evidence="4" id="KW-1185">Reference proteome</keyword>
<feature type="domain" description="DNA primase/polymerase bifunctional N-terminal" evidence="2">
    <location>
        <begin position="44"/>
        <end position="225"/>
    </location>
</feature>
<evidence type="ECO:0000313" key="3">
    <source>
        <dbReference type="EMBL" id="MBY8884884.1"/>
    </source>
</evidence>
<evidence type="ECO:0000256" key="1">
    <source>
        <dbReference type="SAM" id="MobiDB-lite"/>
    </source>
</evidence>
<dbReference type="EMBL" id="JAINVZ010000004">
    <property type="protein sequence ID" value="MBY8884884.1"/>
    <property type="molecule type" value="Genomic_DNA"/>
</dbReference>
<evidence type="ECO:0000313" key="4">
    <source>
        <dbReference type="Proteomes" id="UP001198565"/>
    </source>
</evidence>
<sequence>MTRGVVQHVEHTIGAPATATRPPARPAVRPGGDPAPSAGLLETAVRYAQERHWDVLPGTWLEDVDGGRRCSCGDPACPAPGAHPTRPDWPGQATGSGAAVRRMWAREPRASILLPTGRVFDAIDVPEVAGCLALARMERMDLPLGPVLCTPTRRLVFLVLPGATAKVPDLLRRLGWPPASLDLVVRGDGDYVAAPPTRMSGTGHVQWARHPGAVNRWLPDAEELLSPLAYACGREAAAQRGR</sequence>
<feature type="region of interest" description="Disordered" evidence="1">
    <location>
        <begin position="1"/>
        <end position="37"/>
    </location>
</feature>
<accession>A0ABS7QQE4</accession>
<comment type="caution">
    <text evidence="3">The sequence shown here is derived from an EMBL/GenBank/DDBJ whole genome shotgun (WGS) entry which is preliminary data.</text>
</comment>
<organism evidence="3 4">
    <name type="scientific">Streptantibioticus parmotrematis</name>
    <dbReference type="NCBI Taxonomy" id="2873249"/>
    <lineage>
        <taxon>Bacteria</taxon>
        <taxon>Bacillati</taxon>
        <taxon>Actinomycetota</taxon>
        <taxon>Actinomycetes</taxon>
        <taxon>Kitasatosporales</taxon>
        <taxon>Streptomycetaceae</taxon>
        <taxon>Streptantibioticus</taxon>
    </lineage>
</organism>
<protein>
    <submittedName>
        <fullName evidence="3">Bifunctional DNA primase/polymerase</fullName>
    </submittedName>
</protein>
<dbReference type="InterPro" id="IPR015330">
    <property type="entry name" value="DNA_primase/pol_bifunc_N"/>
</dbReference>
<gene>
    <name evidence="3" type="ORF">K7472_08485</name>
</gene>
<reference evidence="3 4" key="1">
    <citation type="submission" date="2021-08" db="EMBL/GenBank/DDBJ databases">
        <title>Streptomyces sp. PTM05 isolated from lichen.</title>
        <authorList>
            <person name="Somphong A."/>
            <person name="Phongsopitanun W."/>
            <person name="Tanasupawat S."/>
        </authorList>
    </citation>
    <scope>NUCLEOTIDE SEQUENCE [LARGE SCALE GENOMIC DNA]</scope>
    <source>
        <strain evidence="3 4">Ptm05</strain>
    </source>
</reference>
<feature type="compositionally biased region" description="Low complexity" evidence="1">
    <location>
        <begin position="12"/>
        <end position="36"/>
    </location>
</feature>
<name>A0ABS7QQE4_9ACTN</name>
<dbReference type="Proteomes" id="UP001198565">
    <property type="component" value="Unassembled WGS sequence"/>
</dbReference>
<proteinExistence type="predicted"/>